<evidence type="ECO:0000256" key="1">
    <source>
        <dbReference type="PIRSR" id="PIRSR632852-1"/>
    </source>
</evidence>
<feature type="binding site" evidence="1">
    <location>
        <position position="140"/>
    </location>
    <ligand>
        <name>2-oxoglutarate</name>
        <dbReference type="ChEBI" id="CHEBI:16810"/>
    </ligand>
</feature>
<dbReference type="Proteomes" id="UP000193986">
    <property type="component" value="Unassembled WGS sequence"/>
</dbReference>
<feature type="binding site" evidence="1">
    <location>
        <position position="212"/>
    </location>
    <ligand>
        <name>2-oxoglutarate</name>
        <dbReference type="ChEBI" id="CHEBI:16810"/>
    </ligand>
</feature>
<dbReference type="Pfam" id="PF13532">
    <property type="entry name" value="2OG-FeII_Oxy_2"/>
    <property type="match status" value="1"/>
</dbReference>
<feature type="binding site" evidence="1">
    <location>
        <position position="201"/>
    </location>
    <ligand>
        <name>2-oxoglutarate</name>
        <dbReference type="ChEBI" id="CHEBI:16810"/>
    </ligand>
</feature>
<organism evidence="3 4">
    <name type="scientific">Naematelia encephala</name>
    <dbReference type="NCBI Taxonomy" id="71784"/>
    <lineage>
        <taxon>Eukaryota</taxon>
        <taxon>Fungi</taxon>
        <taxon>Dikarya</taxon>
        <taxon>Basidiomycota</taxon>
        <taxon>Agaricomycotina</taxon>
        <taxon>Tremellomycetes</taxon>
        <taxon>Tremellales</taxon>
        <taxon>Naemateliaceae</taxon>
        <taxon>Naematelia</taxon>
    </lineage>
</organism>
<evidence type="ECO:0000259" key="2">
    <source>
        <dbReference type="PROSITE" id="PS51471"/>
    </source>
</evidence>
<name>A0A1Y2AQY0_9TREE</name>
<feature type="binding site" evidence="1">
    <location>
        <position position="218"/>
    </location>
    <ligand>
        <name>2-oxoglutarate</name>
        <dbReference type="ChEBI" id="CHEBI:16810"/>
    </ligand>
</feature>
<keyword evidence="4" id="KW-1185">Reference proteome</keyword>
<feature type="binding site" evidence="1">
    <location>
        <position position="130"/>
    </location>
    <ligand>
        <name>2-oxoglutarate</name>
        <dbReference type="ChEBI" id="CHEBI:16810"/>
    </ligand>
</feature>
<feature type="domain" description="Fe2OG dioxygenase" evidence="2">
    <location>
        <begin position="121"/>
        <end position="221"/>
    </location>
</feature>
<evidence type="ECO:0000313" key="3">
    <source>
        <dbReference type="EMBL" id="ORY24979.1"/>
    </source>
</evidence>
<gene>
    <name evidence="3" type="ORF">BCR39DRAFT_445565</name>
</gene>
<sequence length="249" mass="28078">PSYNHPFSISPPPPALLESLAFTPQTRTITKPDLGLDLLYLKHFVSPACSRALMAYLLSALPWYRVTYMVRGIRINTPRFTTVFGKDSTNTPWDGYKVSPRAIPPILLRLMQKVEQVTDQTYNFTLVNYYASGSDSISYHSDSESFLGPNPCIASLSLGGTRDFHLRHVKYKDNGAPAEKFVLADGDMVVMRGRTQHDWQHAVPKRAKAEGRINITFRKGVVPYATKNYLDYNVGSGPLYRWVNGEMVE</sequence>
<feature type="binding site" evidence="1">
    <location>
        <position position="216"/>
    </location>
    <ligand>
        <name>2-oxoglutarate</name>
        <dbReference type="ChEBI" id="CHEBI:16810"/>
    </ligand>
</feature>
<protein>
    <recommendedName>
        <fullName evidence="2">Fe2OG dioxygenase domain-containing protein</fullName>
    </recommendedName>
</protein>
<dbReference type="OrthoDB" id="545910at2759"/>
<dbReference type="InterPro" id="IPR005123">
    <property type="entry name" value="Oxoglu/Fe-dep_dioxygenase_dom"/>
</dbReference>
<dbReference type="GO" id="GO:0051747">
    <property type="term" value="F:cytosine C-5 DNA demethylase activity"/>
    <property type="evidence" value="ECO:0007669"/>
    <property type="project" value="TreeGrafter"/>
</dbReference>
<dbReference type="InterPro" id="IPR027450">
    <property type="entry name" value="AlkB-like"/>
</dbReference>
<feature type="binding site" evidence="1">
    <location>
        <position position="128"/>
    </location>
    <ligand>
        <name>2-oxoglutarate</name>
        <dbReference type="ChEBI" id="CHEBI:16810"/>
    </ligand>
</feature>
<dbReference type="STRING" id="71784.A0A1Y2AQY0"/>
<dbReference type="AlphaFoldDB" id="A0A1Y2AQY0"/>
<feature type="non-terminal residue" evidence="3">
    <location>
        <position position="1"/>
    </location>
</feature>
<proteinExistence type="predicted"/>
<reference evidence="3 4" key="1">
    <citation type="submission" date="2016-07" db="EMBL/GenBank/DDBJ databases">
        <title>Pervasive Adenine N6-methylation of Active Genes in Fungi.</title>
        <authorList>
            <consortium name="DOE Joint Genome Institute"/>
            <person name="Mondo S.J."/>
            <person name="Dannebaum R.O."/>
            <person name="Kuo R.C."/>
            <person name="Labutti K."/>
            <person name="Haridas S."/>
            <person name="Kuo A."/>
            <person name="Salamov A."/>
            <person name="Ahrendt S.R."/>
            <person name="Lipzen A."/>
            <person name="Sullivan W."/>
            <person name="Andreopoulos W.B."/>
            <person name="Clum A."/>
            <person name="Lindquist E."/>
            <person name="Daum C."/>
            <person name="Ramamoorthy G.K."/>
            <person name="Gryganskyi A."/>
            <person name="Culley D."/>
            <person name="Magnuson J.K."/>
            <person name="James T.Y."/>
            <person name="O'Malley M.A."/>
            <person name="Stajich J.E."/>
            <person name="Spatafora J.W."/>
            <person name="Visel A."/>
            <person name="Grigoriev I.V."/>
        </authorList>
    </citation>
    <scope>NUCLEOTIDE SEQUENCE [LARGE SCALE GENOMIC DNA]</scope>
    <source>
        <strain evidence="3 4">68-887.2</strain>
    </source>
</reference>
<dbReference type="InParanoid" id="A0A1Y2AQY0"/>
<dbReference type="GO" id="GO:0008198">
    <property type="term" value="F:ferrous iron binding"/>
    <property type="evidence" value="ECO:0007669"/>
    <property type="project" value="TreeGrafter"/>
</dbReference>
<accession>A0A1Y2AQY0</accession>
<dbReference type="Gene3D" id="2.60.120.590">
    <property type="entry name" value="Alpha-ketoglutarate-dependent dioxygenase AlkB-like"/>
    <property type="match status" value="1"/>
</dbReference>
<dbReference type="GO" id="GO:0035516">
    <property type="term" value="F:broad specificity oxidative DNA demethylase activity"/>
    <property type="evidence" value="ECO:0007669"/>
    <property type="project" value="TreeGrafter"/>
</dbReference>
<dbReference type="InterPro" id="IPR037151">
    <property type="entry name" value="AlkB-like_sf"/>
</dbReference>
<dbReference type="SUPFAM" id="SSF51197">
    <property type="entry name" value="Clavaminate synthase-like"/>
    <property type="match status" value="1"/>
</dbReference>
<comment type="caution">
    <text evidence="3">The sequence shown here is derived from an EMBL/GenBank/DDBJ whole genome shotgun (WGS) entry which is preliminary data.</text>
</comment>
<dbReference type="InterPro" id="IPR032852">
    <property type="entry name" value="ALKBH2"/>
</dbReference>
<dbReference type="GO" id="GO:0006307">
    <property type="term" value="P:DNA alkylation repair"/>
    <property type="evidence" value="ECO:0007669"/>
    <property type="project" value="TreeGrafter"/>
</dbReference>
<feature type="non-terminal residue" evidence="3">
    <location>
        <position position="249"/>
    </location>
</feature>
<dbReference type="PANTHER" id="PTHR31573">
    <property type="entry name" value="ALPHA-KETOGLUTARATE-DEPENDENT DIOXYGENASE ALKB HOMOLOG 2"/>
    <property type="match status" value="1"/>
</dbReference>
<evidence type="ECO:0000313" key="4">
    <source>
        <dbReference type="Proteomes" id="UP000193986"/>
    </source>
</evidence>
<dbReference type="PROSITE" id="PS51471">
    <property type="entry name" value="FE2OG_OXY"/>
    <property type="match status" value="1"/>
</dbReference>
<dbReference type="PANTHER" id="PTHR31573:SF1">
    <property type="entry name" value="DNA OXIDATIVE DEMETHYLASE ALKBH2"/>
    <property type="match status" value="1"/>
</dbReference>
<dbReference type="EMBL" id="MCFC01000062">
    <property type="protein sequence ID" value="ORY24979.1"/>
    <property type="molecule type" value="Genomic_DNA"/>
</dbReference>